<feature type="domain" description="Glycosyl transferase family 1" evidence="1">
    <location>
        <begin position="197"/>
        <end position="352"/>
    </location>
</feature>
<accession>D6GWH8</accession>
<evidence type="ECO:0000313" key="3">
    <source>
        <dbReference type="EMBL" id="EFD92428.1"/>
    </source>
</evidence>
<reference evidence="3 4" key="1">
    <citation type="journal article" date="2010" name="Proc. Natl. Acad. Sci. U.S.A.">
        <title>Enigmatic, ultrasmall, uncultivated Archaea.</title>
        <authorList>
            <person name="Baker B.J."/>
            <person name="Comolli L.R."/>
            <person name="Dick G.J."/>
            <person name="Hauser L.J."/>
            <person name="Hyatt D."/>
            <person name="Dill B.D."/>
            <person name="Land M.L."/>
            <person name="Verberkmoes N.C."/>
            <person name="Hettich R.L."/>
            <person name="Banfield J.F."/>
        </authorList>
    </citation>
    <scope>NUCLEOTIDE SEQUENCE [LARGE SCALE GENOMIC DNA]</scope>
</reference>
<gene>
    <name evidence="3" type="ORF">BJBARM5_0855</name>
</gene>
<dbReference type="AlphaFoldDB" id="D6GWH8"/>
<dbReference type="Pfam" id="PF00534">
    <property type="entry name" value="Glycos_transf_1"/>
    <property type="match status" value="1"/>
</dbReference>
<keyword evidence="3" id="KW-0808">Transferase</keyword>
<dbReference type="InterPro" id="IPR028098">
    <property type="entry name" value="Glyco_trans_4-like_N"/>
</dbReference>
<name>D6GWH8_PARA5</name>
<dbReference type="InterPro" id="IPR001296">
    <property type="entry name" value="Glyco_trans_1"/>
</dbReference>
<feature type="domain" description="Glycosyltransferase subfamily 4-like N-terminal" evidence="2">
    <location>
        <begin position="17"/>
        <end position="189"/>
    </location>
</feature>
<dbReference type="EMBL" id="GG745597">
    <property type="protein sequence ID" value="EFD92428.1"/>
    <property type="molecule type" value="Genomic_DNA"/>
</dbReference>
<dbReference type="Gene3D" id="3.40.50.2000">
    <property type="entry name" value="Glycogen Phosphorylase B"/>
    <property type="match status" value="2"/>
</dbReference>
<organism evidence="3 4">
    <name type="scientific">Candidatus Parvarchaeum acidophilus ARMAN-5</name>
    <dbReference type="NCBI Taxonomy" id="662762"/>
    <lineage>
        <taxon>Archaea</taxon>
        <taxon>Candidatus Parvarchaeota</taxon>
        <taxon>Candidatus Parvarchaeum</taxon>
    </lineage>
</organism>
<evidence type="ECO:0000259" key="1">
    <source>
        <dbReference type="Pfam" id="PF00534"/>
    </source>
</evidence>
<dbReference type="PANTHER" id="PTHR45947">
    <property type="entry name" value="SULFOQUINOVOSYL TRANSFERASE SQD2"/>
    <property type="match status" value="1"/>
</dbReference>
<evidence type="ECO:0000259" key="2">
    <source>
        <dbReference type="Pfam" id="PF13439"/>
    </source>
</evidence>
<dbReference type="Pfam" id="PF13439">
    <property type="entry name" value="Glyco_transf_4"/>
    <property type="match status" value="1"/>
</dbReference>
<sequence length="378" mass="42766">METLKIAFYTDSYLPAVDGVVTSILNTRAELEKRGHEVSIFASGGKNTAVFAKKDKNLFVIKGIKFNKYPQYTIGILARENSNVFGIKPDVIHAHTPFSAGILAYKSSLALNTSFISTFHTMAFSDEVITSYLTNNKTVVKVSKYIALKYLKWFYSKTDSVIAPTIYTKKFLKNNGIKKVTVIPTGIDFSSMKKVNKNIARKILNIKPNDKIILYFGRVSKEKNVELLLKAAKPLAMHGFKILIAGAGPFLEELSELNKKMGNKNVKFTGFVKDTDISYYYSSADLLCNPSLFETQSIVDLYAAFYDLPILVPKRTAQEELLGYSRCGEVFDSNSIRDLVEKANRAYERNKRYDFNKIIKEFDIKITVDKLLSLYNRI</sequence>
<dbReference type="InterPro" id="IPR050194">
    <property type="entry name" value="Glycosyltransferase_grp1"/>
</dbReference>
<dbReference type="GO" id="GO:0016757">
    <property type="term" value="F:glycosyltransferase activity"/>
    <property type="evidence" value="ECO:0007669"/>
    <property type="project" value="InterPro"/>
</dbReference>
<dbReference type="PANTHER" id="PTHR45947:SF3">
    <property type="entry name" value="SULFOQUINOVOSYL TRANSFERASE SQD2"/>
    <property type="match status" value="1"/>
</dbReference>
<dbReference type="SUPFAM" id="SSF53756">
    <property type="entry name" value="UDP-Glycosyltransferase/glycogen phosphorylase"/>
    <property type="match status" value="1"/>
</dbReference>
<dbReference type="Proteomes" id="UP000009376">
    <property type="component" value="Unassembled WGS sequence"/>
</dbReference>
<evidence type="ECO:0000313" key="4">
    <source>
        <dbReference type="Proteomes" id="UP000009376"/>
    </source>
</evidence>
<proteinExistence type="predicted"/>
<protein>
    <submittedName>
        <fullName evidence="3">Glycosyl transferase group 1</fullName>
    </submittedName>
</protein>